<sequence length="325" mass="35208">MPHRRSLLALGALAPLAGLRRAALAQATAGWQPDRPISMIVAFSAGGGTDIAARLIGRFMERDLGQSIVVLNRPGASGEIGFAELARARPDGYTIGFINTPHITTIPIERRARFALRDFAPIANIVDDPDGLWVLANSPYQTLADLIDDARRRPETIGYGTTGVGSDDHLAMLALERAAGIKMIHIPYAGSAQIKQNLASGTIPVACTNLGDCITDWRQGTMRPLVQMGATRWALAPELPTLRELGYDVVEGSMRGMAAPAGVPAPVLARLALAVQRTVENPEFQAQAVQQNLPLRFLGPDAFADELNALDVRYRELWSRHPWRD</sequence>
<evidence type="ECO:0000256" key="1">
    <source>
        <dbReference type="ARBA" id="ARBA00006987"/>
    </source>
</evidence>
<accession>A0ABS5ER54</accession>
<dbReference type="Gene3D" id="3.40.190.10">
    <property type="entry name" value="Periplasmic binding protein-like II"/>
    <property type="match status" value="1"/>
</dbReference>
<gene>
    <name evidence="3" type="ORF">GXW71_00210</name>
</gene>
<feature type="signal peptide" evidence="2">
    <location>
        <begin position="1"/>
        <end position="25"/>
    </location>
</feature>
<protein>
    <submittedName>
        <fullName evidence="3">Tripartite tricarboxylate transporter substrate binding protein</fullName>
    </submittedName>
</protein>
<evidence type="ECO:0000313" key="3">
    <source>
        <dbReference type="EMBL" id="MBR0662764.1"/>
    </source>
</evidence>
<dbReference type="SUPFAM" id="SSF53850">
    <property type="entry name" value="Periplasmic binding protein-like II"/>
    <property type="match status" value="1"/>
</dbReference>
<dbReference type="Gene3D" id="3.40.190.150">
    <property type="entry name" value="Bordetella uptake gene, domain 1"/>
    <property type="match status" value="1"/>
</dbReference>
<name>A0ABS5ER54_9PROT</name>
<keyword evidence="2" id="KW-0732">Signal</keyword>
<dbReference type="Pfam" id="PF03401">
    <property type="entry name" value="TctC"/>
    <property type="match status" value="1"/>
</dbReference>
<evidence type="ECO:0000256" key="2">
    <source>
        <dbReference type="SAM" id="SignalP"/>
    </source>
</evidence>
<dbReference type="InterPro" id="IPR042100">
    <property type="entry name" value="Bug_dom1"/>
</dbReference>
<proteinExistence type="inferred from homology"/>
<comment type="similarity">
    <text evidence="1">Belongs to the UPF0065 (bug) family.</text>
</comment>
<keyword evidence="4" id="KW-1185">Reference proteome</keyword>
<dbReference type="CDD" id="cd07012">
    <property type="entry name" value="PBP2_Bug_TTT"/>
    <property type="match status" value="1"/>
</dbReference>
<evidence type="ECO:0000313" key="4">
    <source>
        <dbReference type="Proteomes" id="UP001196870"/>
    </source>
</evidence>
<dbReference type="Proteomes" id="UP001196870">
    <property type="component" value="Unassembled WGS sequence"/>
</dbReference>
<dbReference type="PANTHER" id="PTHR42928:SF5">
    <property type="entry name" value="BLR1237 PROTEIN"/>
    <property type="match status" value="1"/>
</dbReference>
<dbReference type="InterPro" id="IPR005064">
    <property type="entry name" value="BUG"/>
</dbReference>
<dbReference type="PIRSF" id="PIRSF017082">
    <property type="entry name" value="YflP"/>
    <property type="match status" value="1"/>
</dbReference>
<dbReference type="PANTHER" id="PTHR42928">
    <property type="entry name" value="TRICARBOXYLATE-BINDING PROTEIN"/>
    <property type="match status" value="1"/>
</dbReference>
<comment type="caution">
    <text evidence="3">The sequence shown here is derived from an EMBL/GenBank/DDBJ whole genome shotgun (WGS) entry which is preliminary data.</text>
</comment>
<dbReference type="EMBL" id="JAAGBB010000001">
    <property type="protein sequence ID" value="MBR0662764.1"/>
    <property type="molecule type" value="Genomic_DNA"/>
</dbReference>
<dbReference type="RefSeq" id="WP_211850255.1">
    <property type="nucleotide sequence ID" value="NZ_JAAGBB010000001.1"/>
</dbReference>
<reference evidence="4" key="1">
    <citation type="journal article" date="2021" name="Syst. Appl. Microbiol.">
        <title>Roseomonas hellenica sp. nov., isolated from roots of wild-growing Alkanna tinctoria.</title>
        <authorList>
            <person name="Rat A."/>
            <person name="Naranjo H.D."/>
            <person name="Lebbe L."/>
            <person name="Cnockaert M."/>
            <person name="Krigas N."/>
            <person name="Grigoriadou K."/>
            <person name="Maloupa E."/>
            <person name="Willems A."/>
        </authorList>
    </citation>
    <scope>NUCLEOTIDE SEQUENCE [LARGE SCALE GENOMIC DNA]</scope>
    <source>
        <strain evidence="4">LMG 31523</strain>
    </source>
</reference>
<organism evidence="3 4">
    <name type="scientific">Plastoroseomonas hellenica</name>
    <dbReference type="NCBI Taxonomy" id="2687306"/>
    <lineage>
        <taxon>Bacteria</taxon>
        <taxon>Pseudomonadati</taxon>
        <taxon>Pseudomonadota</taxon>
        <taxon>Alphaproteobacteria</taxon>
        <taxon>Acetobacterales</taxon>
        <taxon>Acetobacteraceae</taxon>
        <taxon>Plastoroseomonas</taxon>
    </lineage>
</organism>
<feature type="chain" id="PRO_5047369020" evidence="2">
    <location>
        <begin position="26"/>
        <end position="325"/>
    </location>
</feature>